<evidence type="ECO:0000313" key="2">
    <source>
        <dbReference type="Proteomes" id="UP000663722"/>
    </source>
</evidence>
<accession>A0A975BV58</accession>
<dbReference type="EMBL" id="CP061800">
    <property type="protein sequence ID" value="QTA91927.1"/>
    <property type="molecule type" value="Genomic_DNA"/>
</dbReference>
<gene>
    <name evidence="1" type="ORF">dnm_080000</name>
</gene>
<reference evidence="1" key="1">
    <citation type="journal article" date="2021" name="Microb. Physiol.">
        <title>Proteogenomic Insights into the Physiology of Marine, Sulfate-Reducing, Filamentous Desulfonema limicola and Desulfonema magnum.</title>
        <authorList>
            <person name="Schnaars V."/>
            <person name="Wohlbrand L."/>
            <person name="Scheve S."/>
            <person name="Hinrichs C."/>
            <person name="Reinhardt R."/>
            <person name="Rabus R."/>
        </authorList>
    </citation>
    <scope>NUCLEOTIDE SEQUENCE</scope>
    <source>
        <strain evidence="1">4be13</strain>
    </source>
</reference>
<name>A0A975BV58_9BACT</name>
<dbReference type="Proteomes" id="UP000663722">
    <property type="component" value="Chromosome"/>
</dbReference>
<dbReference type="KEGG" id="dmm:dnm_080000"/>
<proteinExistence type="predicted"/>
<protein>
    <submittedName>
        <fullName evidence="1">Uncharacterized protein</fullName>
    </submittedName>
</protein>
<organism evidence="1 2">
    <name type="scientific">Desulfonema magnum</name>
    <dbReference type="NCBI Taxonomy" id="45655"/>
    <lineage>
        <taxon>Bacteria</taxon>
        <taxon>Pseudomonadati</taxon>
        <taxon>Thermodesulfobacteriota</taxon>
        <taxon>Desulfobacteria</taxon>
        <taxon>Desulfobacterales</taxon>
        <taxon>Desulfococcaceae</taxon>
        <taxon>Desulfonema</taxon>
    </lineage>
</organism>
<keyword evidence="2" id="KW-1185">Reference proteome</keyword>
<evidence type="ECO:0000313" key="1">
    <source>
        <dbReference type="EMBL" id="QTA91927.1"/>
    </source>
</evidence>
<dbReference type="AlphaFoldDB" id="A0A975BV58"/>
<sequence>MHRLSAGRDKQKVWDIAVSVCLPEYSKTLRTGLQILSGKRKKFLFTGRGLQPRPARTPEVSFTSCKKY</sequence>